<protein>
    <recommendedName>
        <fullName evidence="2">Aminotransferase DegT</fullName>
    </recommendedName>
</protein>
<dbReference type="EMBL" id="UINC01085651">
    <property type="protein sequence ID" value="SVC33408.1"/>
    <property type="molecule type" value="Genomic_DNA"/>
</dbReference>
<accession>A0A382L934</accession>
<dbReference type="GO" id="GO:0030170">
    <property type="term" value="F:pyridoxal phosphate binding"/>
    <property type="evidence" value="ECO:0007669"/>
    <property type="project" value="TreeGrafter"/>
</dbReference>
<sequence length="382" mass="43260">MFEDFVNFVRDLYSTQEPIPLHAPQFHGNEKKYLIETIESTFVSSVGEFVDYFESSVQNYTGIKYAIATVNGTAAIHLALKLSGAARDTEVITQSLTFVATCNAIRYCEANPVFVDVEKSTLGLSPQSLQEFLEEYCELRDDGFCWNKSTNRRIVACLPMHTFGLPVQLDEIKHICDRFNIELIEDASESMGSFYKENHTGYIGKLSAMSFNGNKIITTGGGGMILTNDEELAHTAKHITTTAKIPHIWSFEHDQIGYNYRLPNLNAALGVAQMESLPIYVESKRLLARKYQDWGSEHGLIFVKEPSDTRSNYWLNVAITENEKSRDLMLKITNNNKVMTRPTWTPMHKLAMNHDCQKGDMKNTEWLFSRIVNVPSSPIVVS</sequence>
<dbReference type="InterPro" id="IPR000653">
    <property type="entry name" value="DegT/StrS_aminotransferase"/>
</dbReference>
<dbReference type="PANTHER" id="PTHR30244:SF30">
    <property type="entry name" value="BLR5990 PROTEIN"/>
    <property type="match status" value="1"/>
</dbReference>
<proteinExistence type="predicted"/>
<reference evidence="1" key="1">
    <citation type="submission" date="2018-05" db="EMBL/GenBank/DDBJ databases">
        <authorList>
            <person name="Lanie J.A."/>
            <person name="Ng W.-L."/>
            <person name="Kazmierczak K.M."/>
            <person name="Andrzejewski T.M."/>
            <person name="Davidsen T.M."/>
            <person name="Wayne K.J."/>
            <person name="Tettelin H."/>
            <person name="Glass J.I."/>
            <person name="Rusch D."/>
            <person name="Podicherti R."/>
            <person name="Tsui H.-C.T."/>
            <person name="Winkler M.E."/>
        </authorList>
    </citation>
    <scope>NUCLEOTIDE SEQUENCE</scope>
</reference>
<dbReference type="CDD" id="cd00616">
    <property type="entry name" value="AHBA_syn"/>
    <property type="match status" value="1"/>
</dbReference>
<gene>
    <name evidence="1" type="ORF">METZ01_LOCUS286262</name>
</gene>
<dbReference type="Gene3D" id="3.90.1150.10">
    <property type="entry name" value="Aspartate Aminotransferase, domain 1"/>
    <property type="match status" value="1"/>
</dbReference>
<dbReference type="AlphaFoldDB" id="A0A382L934"/>
<dbReference type="PANTHER" id="PTHR30244">
    <property type="entry name" value="TRANSAMINASE"/>
    <property type="match status" value="1"/>
</dbReference>
<dbReference type="InterPro" id="IPR026385">
    <property type="entry name" value="LegC-like"/>
</dbReference>
<dbReference type="InterPro" id="IPR015421">
    <property type="entry name" value="PyrdxlP-dep_Trfase_major"/>
</dbReference>
<dbReference type="SUPFAM" id="SSF53383">
    <property type="entry name" value="PLP-dependent transferases"/>
    <property type="match status" value="1"/>
</dbReference>
<dbReference type="GO" id="GO:0008483">
    <property type="term" value="F:transaminase activity"/>
    <property type="evidence" value="ECO:0007669"/>
    <property type="project" value="TreeGrafter"/>
</dbReference>
<name>A0A382L934_9ZZZZ</name>
<dbReference type="PIRSF" id="PIRSF000390">
    <property type="entry name" value="PLP_StrS"/>
    <property type="match status" value="1"/>
</dbReference>
<evidence type="ECO:0000313" key="1">
    <source>
        <dbReference type="EMBL" id="SVC33408.1"/>
    </source>
</evidence>
<dbReference type="NCBIfam" id="TIGR04181">
    <property type="entry name" value="NHT_00031"/>
    <property type="match status" value="1"/>
</dbReference>
<dbReference type="InterPro" id="IPR015424">
    <property type="entry name" value="PyrdxlP-dep_Trfase"/>
</dbReference>
<feature type="non-terminal residue" evidence="1">
    <location>
        <position position="382"/>
    </location>
</feature>
<dbReference type="Pfam" id="PF01041">
    <property type="entry name" value="DegT_DnrJ_EryC1"/>
    <property type="match status" value="1"/>
</dbReference>
<dbReference type="GO" id="GO:0000271">
    <property type="term" value="P:polysaccharide biosynthetic process"/>
    <property type="evidence" value="ECO:0007669"/>
    <property type="project" value="TreeGrafter"/>
</dbReference>
<evidence type="ECO:0008006" key="2">
    <source>
        <dbReference type="Google" id="ProtNLM"/>
    </source>
</evidence>
<dbReference type="Gene3D" id="3.40.640.10">
    <property type="entry name" value="Type I PLP-dependent aspartate aminotransferase-like (Major domain)"/>
    <property type="match status" value="1"/>
</dbReference>
<organism evidence="1">
    <name type="scientific">marine metagenome</name>
    <dbReference type="NCBI Taxonomy" id="408172"/>
    <lineage>
        <taxon>unclassified sequences</taxon>
        <taxon>metagenomes</taxon>
        <taxon>ecological metagenomes</taxon>
    </lineage>
</organism>
<dbReference type="InterPro" id="IPR015422">
    <property type="entry name" value="PyrdxlP-dep_Trfase_small"/>
</dbReference>